<dbReference type="CDD" id="cd09917">
    <property type="entry name" value="F-box_SF"/>
    <property type="match status" value="1"/>
</dbReference>
<evidence type="ECO:0000259" key="1">
    <source>
        <dbReference type="PROSITE" id="PS50181"/>
    </source>
</evidence>
<keyword evidence="2" id="KW-1185">Reference proteome</keyword>
<organism evidence="2 3">
    <name type="scientific">Strongyloides papillosus</name>
    <name type="common">Intestinal threadworm</name>
    <dbReference type="NCBI Taxonomy" id="174720"/>
    <lineage>
        <taxon>Eukaryota</taxon>
        <taxon>Metazoa</taxon>
        <taxon>Ecdysozoa</taxon>
        <taxon>Nematoda</taxon>
        <taxon>Chromadorea</taxon>
        <taxon>Rhabditida</taxon>
        <taxon>Tylenchina</taxon>
        <taxon>Panagrolaimomorpha</taxon>
        <taxon>Strongyloidoidea</taxon>
        <taxon>Strongyloididae</taxon>
        <taxon>Strongyloides</taxon>
    </lineage>
</organism>
<protein>
    <submittedName>
        <fullName evidence="3">F-box domain-containing protein</fullName>
    </submittedName>
</protein>
<dbReference type="SMART" id="SM00256">
    <property type="entry name" value="FBOX"/>
    <property type="match status" value="1"/>
</dbReference>
<dbReference type="SUPFAM" id="SSF81383">
    <property type="entry name" value="F-box domain"/>
    <property type="match status" value="1"/>
</dbReference>
<feature type="domain" description="F-box" evidence="1">
    <location>
        <begin position="9"/>
        <end position="55"/>
    </location>
</feature>
<dbReference type="AlphaFoldDB" id="A0A0N5CAL0"/>
<evidence type="ECO:0000313" key="3">
    <source>
        <dbReference type="WBParaSite" id="SPAL_0001493100.1"/>
    </source>
</evidence>
<dbReference type="Pfam" id="PF00646">
    <property type="entry name" value="F-box"/>
    <property type="match status" value="1"/>
</dbReference>
<sequence>MDSIENDFTLPITLLPTEILRIILKNVDWRSIINLRLTSTFFNNFIMQNLNYLPRPRMREFKIKSLYVDNDKIEVSLLFNCEYYLYDINDVCISIDDKRIPQIEDYFKRMDFSRINFIEIDITGKSMIFDILSRYLTNHTAIGTIIIDIKRSPIFDSFSNFIINLKNISCLHLKKVCFSHQIIPHNYLLPMINTMEYLFIEECHCTTFINPSMINKLFLNNKKLKNIAIFSKCKTFQDDLFKNIRDRQKLSKYQKDKNIDYVIYLLSQNEDGNINKYLENLFPSTNIYVYQWFTSINFSSCFSTEQCTVNEVQINSFS</sequence>
<proteinExistence type="predicted"/>
<dbReference type="Proteomes" id="UP000046392">
    <property type="component" value="Unplaced"/>
</dbReference>
<name>A0A0N5CAL0_STREA</name>
<dbReference type="InterPro" id="IPR036047">
    <property type="entry name" value="F-box-like_dom_sf"/>
</dbReference>
<accession>A0A0N5CAL0</accession>
<dbReference type="InterPro" id="IPR001810">
    <property type="entry name" value="F-box_dom"/>
</dbReference>
<dbReference type="PROSITE" id="PS50181">
    <property type="entry name" value="FBOX"/>
    <property type="match status" value="1"/>
</dbReference>
<dbReference type="WBParaSite" id="SPAL_0001493100.1">
    <property type="protein sequence ID" value="SPAL_0001493100.1"/>
    <property type="gene ID" value="SPAL_0001493100"/>
</dbReference>
<evidence type="ECO:0000313" key="2">
    <source>
        <dbReference type="Proteomes" id="UP000046392"/>
    </source>
</evidence>
<reference evidence="3" key="1">
    <citation type="submission" date="2017-02" db="UniProtKB">
        <authorList>
            <consortium name="WormBaseParasite"/>
        </authorList>
    </citation>
    <scope>IDENTIFICATION</scope>
</reference>